<dbReference type="KEGG" id="amc:MADE_1020165"/>
<feature type="compositionally biased region" description="Basic and acidic residues" evidence="5">
    <location>
        <begin position="200"/>
        <end position="209"/>
    </location>
</feature>
<feature type="region of interest" description="Disordered" evidence="5">
    <location>
        <begin position="180"/>
        <end position="213"/>
    </location>
</feature>
<name>F2GCG9_ALTMD</name>
<accession>F2GCG9</accession>
<dbReference type="PANTHER" id="PTHR36985">
    <property type="entry name" value="TRANSLOCATION AND ASSEMBLY MODULE SUBUNIT TAMB"/>
    <property type="match status" value="1"/>
</dbReference>
<evidence type="ECO:0000256" key="3">
    <source>
        <dbReference type="ARBA" id="ARBA00022989"/>
    </source>
</evidence>
<evidence type="ECO:0000256" key="2">
    <source>
        <dbReference type="ARBA" id="ARBA00022692"/>
    </source>
</evidence>
<feature type="compositionally biased region" description="Polar residues" evidence="5">
    <location>
        <begin position="180"/>
        <end position="199"/>
    </location>
</feature>
<reference evidence="7 8" key="1">
    <citation type="journal article" date="2008" name="ISME J.">
        <title>Comparative genomics of two ecotypes of the marine planktonic copiotroph Alteromonas macleodii suggests alternative lifestyles associated with different kinds of particulate organic matter.</title>
        <authorList>
            <person name="Ivars-Martinez E."/>
            <person name="Martin-Cuadrado A.B."/>
            <person name="D'Auria G."/>
            <person name="Mira A."/>
            <person name="Ferriera S."/>
            <person name="Johnson J."/>
            <person name="Friedman R."/>
            <person name="Rodriguez-Valera F."/>
        </authorList>
    </citation>
    <scope>NUCLEOTIDE SEQUENCE [LARGE SCALE GENOMIC DNA]</scope>
    <source>
        <strain evidence="8">DSM 17117 / CIP 110805 / LMG 28347 / Deep ecotype</strain>
    </source>
</reference>
<feature type="compositionally biased region" description="Acidic residues" evidence="5">
    <location>
        <begin position="1258"/>
        <end position="1278"/>
    </location>
</feature>
<evidence type="ECO:0000313" key="7">
    <source>
        <dbReference type="EMBL" id="AEB00156.1"/>
    </source>
</evidence>
<dbReference type="EMBL" id="CP001103">
    <property type="protein sequence ID" value="AEB00156.1"/>
    <property type="molecule type" value="Genomic_DNA"/>
</dbReference>
<feature type="region of interest" description="Disordered" evidence="5">
    <location>
        <begin position="1250"/>
        <end position="1302"/>
    </location>
</feature>
<evidence type="ECO:0000259" key="6">
    <source>
        <dbReference type="Pfam" id="PF04357"/>
    </source>
</evidence>
<dbReference type="Proteomes" id="UP000001870">
    <property type="component" value="Chromosome"/>
</dbReference>
<dbReference type="InterPro" id="IPR007452">
    <property type="entry name" value="TamB_C"/>
</dbReference>
<dbReference type="HOGENOM" id="CLU_002338_0_1_6"/>
<dbReference type="GO" id="GO:0005886">
    <property type="term" value="C:plasma membrane"/>
    <property type="evidence" value="ECO:0007669"/>
    <property type="project" value="InterPro"/>
</dbReference>
<gene>
    <name evidence="7" type="ordered locus">MADE_1020165</name>
</gene>
<evidence type="ECO:0000313" key="8">
    <source>
        <dbReference type="Proteomes" id="UP000001870"/>
    </source>
</evidence>
<comment type="subcellular location">
    <subcellularLocation>
        <location evidence="1">Membrane</location>
        <topology evidence="1">Single-pass membrane protein</topology>
    </subcellularLocation>
</comment>
<evidence type="ECO:0000256" key="4">
    <source>
        <dbReference type="ARBA" id="ARBA00023136"/>
    </source>
</evidence>
<keyword evidence="2" id="KW-0812">Transmembrane</keyword>
<evidence type="ECO:0000256" key="1">
    <source>
        <dbReference type="ARBA" id="ARBA00004167"/>
    </source>
</evidence>
<sequence length="1302" mass="140049">MRKRTISAILLSPILLLVAVYALLISPLGGPTVKLVANTFVDNLSIDAIDGGFADTLEVHNVQWENPQWKVSAQYAYIDITWRCLFEPKVCVNELTLENATLTQLALAPEAPDETDANDEFALPLPIEVEYLALSNIKLALLTTIVEIDELELVDFNGNEALSLDSLATKGVKVALVEQGTDSPSTSPANAPNTPPKNQKNAEPEKVKDSPLPTSYSLTYDVPQLPTITSPIPFSLGTLLVEDLQVIQGESIERVALISLLQTRFKGSEIAVEEMTVVHEKGELRGSASATLEDNFPLNAKIKVNTQFDDAPQTLVMDASGAADDLTLSVSATGAISADANLKINILDENLPIEFTANWQEQAIPTMENALLKEGQLSLFGTMGDYQLQGDGAATLPDLGNIPVSLDVVLKKNNIYVNQANISALEGSLANTGTLYLNETIAWEGKTTLTDVSAQQFSTYAPQQLNGEIDSILQYSERGGLHMSLRDLNISGVLQGKPLQVKGNAVYAGPSDLFVTNVNIIQENEQEKNTIRAIAQVLNKRHLNADIDISVNAINSLYPEVTGAVNGNIKASGPWQNPRANGALALSDITVSPNLNASAAQQGPLNGNVAIDGTYKDHHAEIDLAVPDNNIALSLKGAWSNNHWIGEISDTTLKLANMQWTLSSPFSLDIGTAPVTAKIGKHCWTSRRDGELCVSNVNYQESKANWDISASSLPVGLWANELAPTMVSSPSKATLSIKTKGSYSQQDPIDATFTASMSKAPWQLGETRPLTLTINSIETTGKIKQGQLASTSLISSQDIGDATLTLNTRPFDEQIPLDGKLVMEGLNVAPFKPLSPAIRTLTGLLNGNITLSGYVDDPSLNGELTVSNGAIDIQDTPVTLADWNQKVVLNDQTASLDGTFVLGGGKGTLKGELDWSSTPSATFNLKGNGFEIRQPDIRLKVSPNIDIAATQEKVDVNGEVNIPWARIEIESLPESAVSPSKDVHLRGEPDREEPLDIVHASVLVNIDKNKTEQVKLEAFGLTASLFGGIRVNTQPALVGYGDLQIINGRYSAYGQQLIIQTGEVQFNGPIDQPLLLVEAIRDPAKTDDDVIAGIRIDGAADAPSINLFSEPAMDQQGVLSYLLTGSGPNSGTQDPNYAALLLGFGLSNTETLTGQVGSALGIDEFSLSTNENMLSVTGQINDRLSVEYNVDVGLSNNDANSTLRRRQLPPDLALKYQLLPSLYLEAIQTTLEDQSEFALDLYYEFFLGDNRTDSSRNDDEDENGTDEADEADKEDEPVEQSQKGNATSDGNTPNASPKDSLF</sequence>
<dbReference type="GO" id="GO:0097347">
    <property type="term" value="C:TAM protein secretion complex"/>
    <property type="evidence" value="ECO:0007669"/>
    <property type="project" value="TreeGrafter"/>
</dbReference>
<dbReference type="Pfam" id="PF04357">
    <property type="entry name" value="TamB"/>
    <property type="match status" value="1"/>
</dbReference>
<evidence type="ECO:0000256" key="5">
    <source>
        <dbReference type="SAM" id="MobiDB-lite"/>
    </source>
</evidence>
<dbReference type="RefSeq" id="WP_012520187.1">
    <property type="nucleotide sequence ID" value="NC_011138.3"/>
</dbReference>
<protein>
    <recommendedName>
        <fullName evidence="6">Translocation and assembly module TamB C-terminal domain-containing protein</fullName>
    </recommendedName>
</protein>
<keyword evidence="4" id="KW-0472">Membrane</keyword>
<dbReference type="PANTHER" id="PTHR36985:SF1">
    <property type="entry name" value="TRANSLOCATION AND ASSEMBLY MODULE SUBUNIT TAMB"/>
    <property type="match status" value="1"/>
</dbReference>
<keyword evidence="3" id="KW-1133">Transmembrane helix</keyword>
<organism evidence="7 8">
    <name type="scientific">Alteromonas mediterranea (strain DSM 17117 / CIP 110805 / LMG 28347 / Deep ecotype)</name>
    <dbReference type="NCBI Taxonomy" id="1774373"/>
    <lineage>
        <taxon>Bacteria</taxon>
        <taxon>Pseudomonadati</taxon>
        <taxon>Pseudomonadota</taxon>
        <taxon>Gammaproteobacteria</taxon>
        <taxon>Alteromonadales</taxon>
        <taxon>Alteromonadaceae</taxon>
        <taxon>Alteromonas/Salinimonas group</taxon>
        <taxon>Alteromonas</taxon>
    </lineage>
</organism>
<feature type="domain" description="Translocation and assembly module TamB C-terminal" evidence="6">
    <location>
        <begin position="903"/>
        <end position="1245"/>
    </location>
</feature>
<feature type="compositionally biased region" description="Polar residues" evidence="5">
    <location>
        <begin position="1279"/>
        <end position="1302"/>
    </location>
</feature>
<dbReference type="GO" id="GO:0009306">
    <property type="term" value="P:protein secretion"/>
    <property type="evidence" value="ECO:0007669"/>
    <property type="project" value="InterPro"/>
</dbReference>
<proteinExistence type="predicted"/>
<keyword evidence="8" id="KW-1185">Reference proteome</keyword>
<reference evidence="7 8" key="2">
    <citation type="journal article" date="2015" name="Antonie Van Leeuwenhoek">
        <title>Ecophysiological diversity of a novel member of the genus Alteromonas, and description of Alteromonas mediterranea sp. nov.</title>
        <authorList>
            <person name="Ivanova E.P."/>
            <person name="Lopez-Perez M."/>
            <person name="Zabalos M."/>
            <person name="Nguyen S.H."/>
            <person name="Webb H.K."/>
            <person name="Ryan J."/>
            <person name="Lagutin K."/>
            <person name="Vyssotski M."/>
            <person name="Crawford R.J."/>
            <person name="Rodriguez-Valera F."/>
        </authorList>
    </citation>
    <scope>NUCLEOTIDE SEQUENCE [LARGE SCALE GENOMIC DNA]</scope>
    <source>
        <strain evidence="8">DSM 17117 / CIP 110805 / LMG 28347 / Deep ecotype</strain>
    </source>
</reference>